<evidence type="ECO:0000313" key="9">
    <source>
        <dbReference type="Proteomes" id="UP001209317"/>
    </source>
</evidence>
<keyword evidence="5 6" id="KW-0472">Membrane</keyword>
<feature type="domain" description="GtrA/DPMS transmembrane" evidence="7">
    <location>
        <begin position="9"/>
        <end position="124"/>
    </location>
</feature>
<accession>A0AAE3LIX6</accession>
<organism evidence="8 9">
    <name type="scientific">Haoranjiania flava</name>
    <dbReference type="NCBI Taxonomy" id="1856322"/>
    <lineage>
        <taxon>Bacteria</taxon>
        <taxon>Pseudomonadati</taxon>
        <taxon>Bacteroidota</taxon>
        <taxon>Chitinophagia</taxon>
        <taxon>Chitinophagales</taxon>
        <taxon>Chitinophagaceae</taxon>
        <taxon>Haoranjiania</taxon>
    </lineage>
</organism>
<dbReference type="InterPro" id="IPR051401">
    <property type="entry name" value="GtrA_CellWall_Glycosyl"/>
</dbReference>
<evidence type="ECO:0000256" key="2">
    <source>
        <dbReference type="ARBA" id="ARBA00009399"/>
    </source>
</evidence>
<comment type="caution">
    <text evidence="8">The sequence shown here is derived from an EMBL/GenBank/DDBJ whole genome shotgun (WGS) entry which is preliminary data.</text>
</comment>
<feature type="transmembrane region" description="Helical" evidence="6">
    <location>
        <begin position="105"/>
        <end position="122"/>
    </location>
</feature>
<dbReference type="Pfam" id="PF04138">
    <property type="entry name" value="GtrA_DPMS_TM"/>
    <property type="match status" value="1"/>
</dbReference>
<dbReference type="PANTHER" id="PTHR38459">
    <property type="entry name" value="PROPHAGE BACTOPRENOL-LINKED GLUCOSE TRANSLOCASE HOMOLOG"/>
    <property type="match status" value="1"/>
</dbReference>
<reference evidence="8" key="1">
    <citation type="submission" date="2022-10" db="EMBL/GenBank/DDBJ databases">
        <authorList>
            <person name="Kim H.S."/>
            <person name="Kim J.-S."/>
            <person name="Suh M.K."/>
            <person name="Eom M.K."/>
            <person name="Lee J.-S."/>
        </authorList>
    </citation>
    <scope>NUCLEOTIDE SEQUENCE</scope>
    <source>
        <strain evidence="8">LIP-5</strain>
    </source>
</reference>
<keyword evidence="3 6" id="KW-0812">Transmembrane</keyword>
<gene>
    <name evidence="8" type="ORF">OD355_00930</name>
</gene>
<dbReference type="RefSeq" id="WP_263036560.1">
    <property type="nucleotide sequence ID" value="NZ_JAOTPL010000001.1"/>
</dbReference>
<evidence type="ECO:0000259" key="7">
    <source>
        <dbReference type="Pfam" id="PF04138"/>
    </source>
</evidence>
<comment type="subcellular location">
    <subcellularLocation>
        <location evidence="1">Membrane</location>
        <topology evidence="1">Multi-pass membrane protein</topology>
    </subcellularLocation>
</comment>
<comment type="similarity">
    <text evidence="2">Belongs to the GtrA family.</text>
</comment>
<dbReference type="AlphaFoldDB" id="A0AAE3LIX6"/>
<keyword evidence="9" id="KW-1185">Reference proteome</keyword>
<dbReference type="GO" id="GO:0000271">
    <property type="term" value="P:polysaccharide biosynthetic process"/>
    <property type="evidence" value="ECO:0007669"/>
    <property type="project" value="InterPro"/>
</dbReference>
<evidence type="ECO:0000256" key="4">
    <source>
        <dbReference type="ARBA" id="ARBA00022989"/>
    </source>
</evidence>
<evidence type="ECO:0000256" key="6">
    <source>
        <dbReference type="SAM" id="Phobius"/>
    </source>
</evidence>
<keyword evidence="4 6" id="KW-1133">Transmembrane helix</keyword>
<evidence type="ECO:0000313" key="8">
    <source>
        <dbReference type="EMBL" id="MCU7693072.1"/>
    </source>
</evidence>
<name>A0AAE3LIX6_9BACT</name>
<dbReference type="PANTHER" id="PTHR38459:SF1">
    <property type="entry name" value="PROPHAGE BACTOPRENOL-LINKED GLUCOSE TRANSLOCASE HOMOLOG"/>
    <property type="match status" value="1"/>
</dbReference>
<feature type="transmembrane region" description="Helical" evidence="6">
    <location>
        <begin position="6"/>
        <end position="28"/>
    </location>
</feature>
<proteinExistence type="inferred from homology"/>
<evidence type="ECO:0000256" key="1">
    <source>
        <dbReference type="ARBA" id="ARBA00004141"/>
    </source>
</evidence>
<evidence type="ECO:0000256" key="3">
    <source>
        <dbReference type="ARBA" id="ARBA00022692"/>
    </source>
</evidence>
<protein>
    <submittedName>
        <fullName evidence="8">GtrA family protein</fullName>
    </submittedName>
</protein>
<dbReference type="Proteomes" id="UP001209317">
    <property type="component" value="Unassembled WGS sequence"/>
</dbReference>
<feature type="transmembrane region" description="Helical" evidence="6">
    <location>
        <begin position="74"/>
        <end position="93"/>
    </location>
</feature>
<sequence>MDLLLKFIKFGIVGMSGMIVDFGFTWIFKEKLKVNKYIANSIGFVTAATSNYILNRVWTFKSHEDNIPLEFFSFFTVSVIGLLINNLIIYLLTEKMNVKFYAAKLIAIGVVVIWNFFANYLVTFRS</sequence>
<feature type="transmembrane region" description="Helical" evidence="6">
    <location>
        <begin position="37"/>
        <end position="54"/>
    </location>
</feature>
<dbReference type="InterPro" id="IPR007267">
    <property type="entry name" value="GtrA_DPMS_TM"/>
</dbReference>
<dbReference type="EMBL" id="JAOTPL010000001">
    <property type="protein sequence ID" value="MCU7693072.1"/>
    <property type="molecule type" value="Genomic_DNA"/>
</dbReference>
<dbReference type="GO" id="GO:0005886">
    <property type="term" value="C:plasma membrane"/>
    <property type="evidence" value="ECO:0007669"/>
    <property type="project" value="TreeGrafter"/>
</dbReference>
<evidence type="ECO:0000256" key="5">
    <source>
        <dbReference type="ARBA" id="ARBA00023136"/>
    </source>
</evidence>